<evidence type="ECO:0000256" key="1">
    <source>
        <dbReference type="ARBA" id="ARBA00022723"/>
    </source>
</evidence>
<feature type="domain" description="RING-type" evidence="6">
    <location>
        <begin position="204"/>
        <end position="238"/>
    </location>
</feature>
<keyword evidence="3" id="KW-0862">Zinc</keyword>
<keyword evidence="1" id="KW-0479">Metal-binding</keyword>
<dbReference type="OMA" id="ICKVCCA"/>
<sequence length="254" mass="29371">MQPHSHGNHGFPFGINGYYVGGIAGLQQSQHPQHNELQQLQYHQPQNQQLWHGHVVPFFNPHVQASSILSYPSFDSLFEKQVMETNQFINNQNDKLKLLLQQHQRELQLASQQIMTKKKEEIAKLANKTQELENLVRRFEAENKEFEKKVKEREAMIITLHSKLEEEKKKLRMFVENDAKSCTGESEEVILEKRVRRGNNTMFCPKCNTNSSDVLFIPCRHLSSCKACEALLEACPMCGMKKKGVIEIQNLILD</sequence>
<dbReference type="EMBL" id="PSQE01000004">
    <property type="protein sequence ID" value="RHN59779.1"/>
    <property type="molecule type" value="Genomic_DNA"/>
</dbReference>
<comment type="caution">
    <text evidence="7">The sequence shown here is derived from an EMBL/GenBank/DDBJ whole genome shotgun (WGS) entry which is preliminary data.</text>
</comment>
<evidence type="ECO:0000313" key="7">
    <source>
        <dbReference type="EMBL" id="RHN59779.1"/>
    </source>
</evidence>
<evidence type="ECO:0000256" key="5">
    <source>
        <dbReference type="SAM" id="Coils"/>
    </source>
</evidence>
<gene>
    <name evidence="7" type="ORF">MtrunA17_Chr4g0017931</name>
</gene>
<dbReference type="SUPFAM" id="SSF57850">
    <property type="entry name" value="RING/U-box"/>
    <property type="match status" value="1"/>
</dbReference>
<evidence type="ECO:0000259" key="6">
    <source>
        <dbReference type="PROSITE" id="PS50089"/>
    </source>
</evidence>
<dbReference type="Gramene" id="rna21927">
    <property type="protein sequence ID" value="RHN59779.1"/>
    <property type="gene ID" value="gene21927"/>
</dbReference>
<reference evidence="8" key="1">
    <citation type="journal article" date="2018" name="Nat. Plants">
        <title>Whole-genome landscape of Medicago truncatula symbiotic genes.</title>
        <authorList>
            <person name="Pecrix Y."/>
            <person name="Staton S.E."/>
            <person name="Sallet E."/>
            <person name="Lelandais-Briere C."/>
            <person name="Moreau S."/>
            <person name="Carrere S."/>
            <person name="Blein T."/>
            <person name="Jardinaud M.F."/>
            <person name="Latrasse D."/>
            <person name="Zouine M."/>
            <person name="Zahm M."/>
            <person name="Kreplak J."/>
            <person name="Mayjonade B."/>
            <person name="Satge C."/>
            <person name="Perez M."/>
            <person name="Cauet S."/>
            <person name="Marande W."/>
            <person name="Chantry-Darmon C."/>
            <person name="Lopez-Roques C."/>
            <person name="Bouchez O."/>
            <person name="Berard A."/>
            <person name="Debelle F."/>
            <person name="Munos S."/>
            <person name="Bendahmane A."/>
            <person name="Berges H."/>
            <person name="Niebel A."/>
            <person name="Buitink J."/>
            <person name="Frugier F."/>
            <person name="Benhamed M."/>
            <person name="Crespi M."/>
            <person name="Gouzy J."/>
            <person name="Gamas P."/>
        </authorList>
    </citation>
    <scope>NUCLEOTIDE SEQUENCE [LARGE SCALE GENOMIC DNA]</scope>
    <source>
        <strain evidence="8">cv. Jemalong A17</strain>
    </source>
</reference>
<keyword evidence="5" id="KW-0175">Coiled coil</keyword>
<accession>A0A396I2E1</accession>
<dbReference type="FunFam" id="1.10.1170.10:FF:000002">
    <property type="entry name" value="Baculoviral IAP repeat containing 7"/>
    <property type="match status" value="1"/>
</dbReference>
<dbReference type="PIRSF" id="PIRSF036836">
    <property type="entry name" value="RNase_bind_SBP1"/>
    <property type="match status" value="1"/>
</dbReference>
<dbReference type="Pfam" id="PF13920">
    <property type="entry name" value="zf-C3HC4_3"/>
    <property type="match status" value="1"/>
</dbReference>
<dbReference type="AlphaFoldDB" id="A0A396I2E1"/>
<organism evidence="7 8">
    <name type="scientific">Medicago truncatula</name>
    <name type="common">Barrel medic</name>
    <name type="synonym">Medicago tribuloides</name>
    <dbReference type="NCBI Taxonomy" id="3880"/>
    <lineage>
        <taxon>Eukaryota</taxon>
        <taxon>Viridiplantae</taxon>
        <taxon>Streptophyta</taxon>
        <taxon>Embryophyta</taxon>
        <taxon>Tracheophyta</taxon>
        <taxon>Spermatophyta</taxon>
        <taxon>Magnoliopsida</taxon>
        <taxon>eudicotyledons</taxon>
        <taxon>Gunneridae</taxon>
        <taxon>Pentapetalae</taxon>
        <taxon>rosids</taxon>
        <taxon>fabids</taxon>
        <taxon>Fabales</taxon>
        <taxon>Fabaceae</taxon>
        <taxon>Papilionoideae</taxon>
        <taxon>50 kb inversion clade</taxon>
        <taxon>NPAAA clade</taxon>
        <taxon>Hologalegina</taxon>
        <taxon>IRL clade</taxon>
        <taxon>Trifolieae</taxon>
        <taxon>Medicago</taxon>
    </lineage>
</organism>
<dbReference type="Gene3D" id="3.30.40.10">
    <property type="entry name" value="Zinc/RING finger domain, C3HC4 (zinc finger)"/>
    <property type="match status" value="1"/>
</dbReference>
<evidence type="ECO:0000313" key="8">
    <source>
        <dbReference type="Proteomes" id="UP000265566"/>
    </source>
</evidence>
<evidence type="ECO:0000256" key="3">
    <source>
        <dbReference type="ARBA" id="ARBA00022833"/>
    </source>
</evidence>
<dbReference type="PROSITE" id="PS50089">
    <property type="entry name" value="ZF_RING_2"/>
    <property type="match status" value="1"/>
</dbReference>
<dbReference type="InterPro" id="IPR001841">
    <property type="entry name" value="Znf_RING"/>
</dbReference>
<proteinExistence type="predicted"/>
<feature type="coiled-coil region" evidence="5">
    <location>
        <begin position="86"/>
        <end position="156"/>
    </location>
</feature>
<dbReference type="PANTHER" id="PTHR42647">
    <property type="entry name" value="SBP (S-RIBONUCLEASE BINDING PROTEIN) FAMILY PROTEIN"/>
    <property type="match status" value="1"/>
</dbReference>
<dbReference type="OrthoDB" id="1711136at2759"/>
<keyword evidence="2 4" id="KW-0863">Zinc-finger</keyword>
<evidence type="ECO:0000256" key="4">
    <source>
        <dbReference type="PROSITE-ProRule" id="PRU00175"/>
    </source>
</evidence>
<evidence type="ECO:0000256" key="2">
    <source>
        <dbReference type="ARBA" id="ARBA00022771"/>
    </source>
</evidence>
<dbReference type="InterPro" id="IPR013083">
    <property type="entry name" value="Znf_RING/FYVE/PHD"/>
</dbReference>
<name>A0A396I2E1_MEDTR</name>
<dbReference type="GO" id="GO:0008270">
    <property type="term" value="F:zinc ion binding"/>
    <property type="evidence" value="ECO:0007669"/>
    <property type="project" value="UniProtKB-KW"/>
</dbReference>
<dbReference type="Proteomes" id="UP000265566">
    <property type="component" value="Chromosome 4"/>
</dbReference>
<protein>
    <submittedName>
        <fullName evidence="7">Putative transcription factor C2H2 family</fullName>
    </submittedName>
</protein>
<dbReference type="PANTHER" id="PTHR42647:SF6">
    <property type="entry name" value="RING-TYPE DOMAIN-CONTAINING PROTEIN"/>
    <property type="match status" value="1"/>
</dbReference>